<dbReference type="SUPFAM" id="SSF53448">
    <property type="entry name" value="Nucleotide-diphospho-sugar transferases"/>
    <property type="match status" value="1"/>
</dbReference>
<dbReference type="InterPro" id="IPR029044">
    <property type="entry name" value="Nucleotide-diphossugar_trans"/>
</dbReference>
<evidence type="ECO:0008006" key="4">
    <source>
        <dbReference type="Google" id="ProtNLM"/>
    </source>
</evidence>
<dbReference type="InterPro" id="IPR003329">
    <property type="entry name" value="Cytidylyl_trans"/>
</dbReference>
<organism evidence="3">
    <name type="scientific">marine sediment metagenome</name>
    <dbReference type="NCBI Taxonomy" id="412755"/>
    <lineage>
        <taxon>unclassified sequences</taxon>
        <taxon>metagenomes</taxon>
        <taxon>ecological metagenomes</taxon>
    </lineage>
</organism>
<sequence>MTTGKGLKTVIIIPARMESKRLPGKPLANVNGKPLLQWTYNAAKKTEADFVIVTTPDKVIVDYCFANDILVALTDENIENGTVRCAQAMKQSFSDKDMFQSISLHPLGLLSRVVNWQVDEPLVDPTYVNRMLKSQSSNIQTLVSPYSPNVFSNGTVRAVINDKGTICHWFTRHSIPGTLFHCGIYAFAWTILEEIADLQPTKKAKLESLEQLTWLENEYPISPI</sequence>
<reference evidence="3" key="1">
    <citation type="journal article" date="2015" name="Nature">
        <title>Complex archaea that bridge the gap between prokaryotes and eukaryotes.</title>
        <authorList>
            <person name="Spang A."/>
            <person name="Saw J.H."/>
            <person name="Jorgensen S.L."/>
            <person name="Zaremba-Niedzwiedzka K."/>
            <person name="Martijn J."/>
            <person name="Lind A.E."/>
            <person name="van Eijk R."/>
            <person name="Schleper C."/>
            <person name="Guy L."/>
            <person name="Ettema T.J."/>
        </authorList>
    </citation>
    <scope>NUCLEOTIDE SEQUENCE</scope>
</reference>
<evidence type="ECO:0000256" key="2">
    <source>
        <dbReference type="ARBA" id="ARBA00022695"/>
    </source>
</evidence>
<name>A0A0F8Y6F1_9ZZZZ</name>
<proteinExistence type="predicted"/>
<keyword evidence="1" id="KW-0808">Transferase</keyword>
<accession>A0A0F8Y6F1</accession>
<gene>
    <name evidence="3" type="ORF">LCGC14_3131820</name>
</gene>
<dbReference type="PANTHER" id="PTHR42866">
    <property type="entry name" value="3-DEOXY-MANNO-OCTULOSONATE CYTIDYLYLTRANSFERASE"/>
    <property type="match status" value="1"/>
</dbReference>
<keyword evidence="2" id="KW-0548">Nucleotidyltransferase</keyword>
<dbReference type="Gene3D" id="3.90.550.10">
    <property type="entry name" value="Spore Coat Polysaccharide Biosynthesis Protein SpsA, Chain A"/>
    <property type="match status" value="1"/>
</dbReference>
<comment type="caution">
    <text evidence="3">The sequence shown here is derived from an EMBL/GenBank/DDBJ whole genome shotgun (WGS) entry which is preliminary data.</text>
</comment>
<dbReference type="Pfam" id="PF02348">
    <property type="entry name" value="CTP_transf_3"/>
    <property type="match status" value="1"/>
</dbReference>
<dbReference type="PANTHER" id="PTHR42866:SF2">
    <property type="entry name" value="3-DEOXY-MANNO-OCTULOSONATE CYTIDYLYLTRANSFERASE, MITOCHONDRIAL"/>
    <property type="match status" value="1"/>
</dbReference>
<protein>
    <recommendedName>
        <fullName evidence="4">Acylneuraminate cytidylyltransferase</fullName>
    </recommendedName>
</protein>
<dbReference type="EMBL" id="LAZR01068372">
    <property type="protein sequence ID" value="KKK49759.1"/>
    <property type="molecule type" value="Genomic_DNA"/>
</dbReference>
<evidence type="ECO:0000313" key="3">
    <source>
        <dbReference type="EMBL" id="KKK49759.1"/>
    </source>
</evidence>
<feature type="non-terminal residue" evidence="3">
    <location>
        <position position="224"/>
    </location>
</feature>
<dbReference type="GO" id="GO:0005829">
    <property type="term" value="C:cytosol"/>
    <property type="evidence" value="ECO:0007669"/>
    <property type="project" value="TreeGrafter"/>
</dbReference>
<dbReference type="GO" id="GO:0008690">
    <property type="term" value="F:3-deoxy-manno-octulosonate cytidylyltransferase activity"/>
    <property type="evidence" value="ECO:0007669"/>
    <property type="project" value="TreeGrafter"/>
</dbReference>
<evidence type="ECO:0000256" key="1">
    <source>
        <dbReference type="ARBA" id="ARBA00022679"/>
    </source>
</evidence>
<dbReference type="AlphaFoldDB" id="A0A0F8Y6F1"/>